<dbReference type="SUPFAM" id="SSF158472">
    <property type="entry name" value="HAMP domain-like"/>
    <property type="match status" value="1"/>
</dbReference>
<name>A0AAW9RZ53_9BACT</name>
<dbReference type="FunFam" id="3.30.565.10:FF:000010">
    <property type="entry name" value="Sensor histidine kinase RcsC"/>
    <property type="match status" value="1"/>
</dbReference>
<dbReference type="Gene3D" id="6.10.340.10">
    <property type="match status" value="1"/>
</dbReference>
<dbReference type="InterPro" id="IPR003594">
    <property type="entry name" value="HATPase_dom"/>
</dbReference>
<dbReference type="SMART" id="SM00387">
    <property type="entry name" value="HATPase_c"/>
    <property type="match status" value="1"/>
</dbReference>
<dbReference type="InterPro" id="IPR003661">
    <property type="entry name" value="HisK_dim/P_dom"/>
</dbReference>
<evidence type="ECO:0000256" key="16">
    <source>
        <dbReference type="SAM" id="Phobius"/>
    </source>
</evidence>
<evidence type="ECO:0000256" key="10">
    <source>
        <dbReference type="ARBA" id="ARBA00022840"/>
    </source>
</evidence>
<proteinExistence type="predicted"/>
<comment type="subcellular location">
    <subcellularLocation>
        <location evidence="2">Cell membrane</location>
        <topology evidence="2">Multi-pass membrane protein</topology>
    </subcellularLocation>
</comment>
<dbReference type="PANTHER" id="PTHR45339:SF1">
    <property type="entry name" value="HYBRID SIGNAL TRANSDUCTION HISTIDINE KINASE J"/>
    <property type="match status" value="1"/>
</dbReference>
<evidence type="ECO:0000256" key="14">
    <source>
        <dbReference type="PROSITE-ProRule" id="PRU00169"/>
    </source>
</evidence>
<dbReference type="SUPFAM" id="SSF103190">
    <property type="entry name" value="Sensory domain-like"/>
    <property type="match status" value="2"/>
</dbReference>
<dbReference type="SUPFAM" id="SSF47384">
    <property type="entry name" value="Homodimeric domain of signal transducing histidine kinase"/>
    <property type="match status" value="1"/>
</dbReference>
<dbReference type="InterPro" id="IPR029151">
    <property type="entry name" value="Sensor-like_sf"/>
</dbReference>
<keyword evidence="13 16" id="KW-0472">Membrane</keyword>
<evidence type="ECO:0000256" key="6">
    <source>
        <dbReference type="ARBA" id="ARBA00022679"/>
    </source>
</evidence>
<dbReference type="InterPro" id="IPR048760">
    <property type="entry name" value="VP0354-like_sensor_dom"/>
</dbReference>
<protein>
    <recommendedName>
        <fullName evidence="3">histidine kinase</fullName>
        <ecNumber evidence="3">2.7.13.3</ecNumber>
    </recommendedName>
</protein>
<dbReference type="InterPro" id="IPR004358">
    <property type="entry name" value="Sig_transdc_His_kin-like_C"/>
</dbReference>
<evidence type="ECO:0000256" key="7">
    <source>
        <dbReference type="ARBA" id="ARBA00022692"/>
    </source>
</evidence>
<dbReference type="CDD" id="cd00082">
    <property type="entry name" value="HisKA"/>
    <property type="match status" value="1"/>
</dbReference>
<dbReference type="SMART" id="SM00448">
    <property type="entry name" value="REC"/>
    <property type="match status" value="1"/>
</dbReference>
<keyword evidence="15" id="KW-0175">Coiled coil</keyword>
<dbReference type="AlphaFoldDB" id="A0AAW9RZ53"/>
<dbReference type="CDD" id="cd06225">
    <property type="entry name" value="HAMP"/>
    <property type="match status" value="1"/>
</dbReference>
<dbReference type="PROSITE" id="PS50109">
    <property type="entry name" value="HIS_KIN"/>
    <property type="match status" value="1"/>
</dbReference>
<evidence type="ECO:0000256" key="15">
    <source>
        <dbReference type="SAM" id="Coils"/>
    </source>
</evidence>
<dbReference type="Pfam" id="PF00072">
    <property type="entry name" value="Response_reg"/>
    <property type="match status" value="1"/>
</dbReference>
<dbReference type="Pfam" id="PF02518">
    <property type="entry name" value="HATPase_c"/>
    <property type="match status" value="1"/>
</dbReference>
<keyword evidence="9" id="KW-0418">Kinase</keyword>
<evidence type="ECO:0000256" key="2">
    <source>
        <dbReference type="ARBA" id="ARBA00004651"/>
    </source>
</evidence>
<reference evidence="20 21" key="1">
    <citation type="submission" date="2024-04" db="EMBL/GenBank/DDBJ databases">
        <title>Novel genus in family Flammeovirgaceae.</title>
        <authorList>
            <person name="Nguyen T.H."/>
            <person name="Vuong T.Q."/>
            <person name="Le H."/>
            <person name="Kim S.-G."/>
        </authorList>
    </citation>
    <scope>NUCLEOTIDE SEQUENCE [LARGE SCALE GENOMIC DNA]</scope>
    <source>
        <strain evidence="20 21">JCM 23209</strain>
    </source>
</reference>
<dbReference type="Gene3D" id="1.10.287.130">
    <property type="match status" value="1"/>
</dbReference>
<keyword evidence="5 14" id="KW-0597">Phosphoprotein</keyword>
<keyword evidence="11 16" id="KW-1133">Transmembrane helix</keyword>
<keyword evidence="21" id="KW-1185">Reference proteome</keyword>
<dbReference type="GO" id="GO:0005886">
    <property type="term" value="C:plasma membrane"/>
    <property type="evidence" value="ECO:0007669"/>
    <property type="project" value="UniProtKB-SubCell"/>
</dbReference>
<dbReference type="InterPro" id="IPR001789">
    <property type="entry name" value="Sig_transdc_resp-reg_receiver"/>
</dbReference>
<dbReference type="EMBL" id="JBDKWZ010000001">
    <property type="protein sequence ID" value="MEN7546848.1"/>
    <property type="molecule type" value="Genomic_DNA"/>
</dbReference>
<keyword evidence="10" id="KW-0067">ATP-binding</keyword>
<evidence type="ECO:0000256" key="4">
    <source>
        <dbReference type="ARBA" id="ARBA00022475"/>
    </source>
</evidence>
<evidence type="ECO:0000256" key="8">
    <source>
        <dbReference type="ARBA" id="ARBA00022741"/>
    </source>
</evidence>
<dbReference type="CDD" id="cd16922">
    <property type="entry name" value="HATPase_EvgS-ArcB-TorS-like"/>
    <property type="match status" value="1"/>
</dbReference>
<feature type="transmembrane region" description="Helical" evidence="16">
    <location>
        <begin position="12"/>
        <end position="30"/>
    </location>
</feature>
<dbReference type="GO" id="GO:0000155">
    <property type="term" value="F:phosphorelay sensor kinase activity"/>
    <property type="evidence" value="ECO:0007669"/>
    <property type="project" value="InterPro"/>
</dbReference>
<keyword evidence="7 16" id="KW-0812">Transmembrane</keyword>
<dbReference type="InterPro" id="IPR036890">
    <property type="entry name" value="HATPase_C_sf"/>
</dbReference>
<keyword evidence="6" id="KW-0808">Transferase</keyword>
<evidence type="ECO:0000259" key="19">
    <source>
        <dbReference type="PROSITE" id="PS50885"/>
    </source>
</evidence>
<dbReference type="PANTHER" id="PTHR45339">
    <property type="entry name" value="HYBRID SIGNAL TRANSDUCTION HISTIDINE KINASE J"/>
    <property type="match status" value="1"/>
</dbReference>
<dbReference type="InterPro" id="IPR005467">
    <property type="entry name" value="His_kinase_dom"/>
</dbReference>
<evidence type="ECO:0000313" key="20">
    <source>
        <dbReference type="EMBL" id="MEN7546848.1"/>
    </source>
</evidence>
<dbReference type="InterPro" id="IPR003660">
    <property type="entry name" value="HAMP_dom"/>
</dbReference>
<organism evidence="20 21">
    <name type="scientific">Rapidithrix thailandica</name>
    <dbReference type="NCBI Taxonomy" id="413964"/>
    <lineage>
        <taxon>Bacteria</taxon>
        <taxon>Pseudomonadati</taxon>
        <taxon>Bacteroidota</taxon>
        <taxon>Cytophagia</taxon>
        <taxon>Cytophagales</taxon>
        <taxon>Flammeovirgaceae</taxon>
        <taxon>Rapidithrix</taxon>
    </lineage>
</organism>
<dbReference type="RefSeq" id="WP_346819628.1">
    <property type="nucleotide sequence ID" value="NZ_JBDKWZ010000001.1"/>
</dbReference>
<dbReference type="Pfam" id="PF21623">
    <property type="entry name" value="HK_sensor_dom_bact"/>
    <property type="match status" value="1"/>
</dbReference>
<dbReference type="SMART" id="SM00388">
    <property type="entry name" value="HisKA"/>
    <property type="match status" value="1"/>
</dbReference>
<dbReference type="Gene3D" id="3.30.565.10">
    <property type="entry name" value="Histidine kinase-like ATPase, C-terminal domain"/>
    <property type="match status" value="1"/>
</dbReference>
<dbReference type="SUPFAM" id="SSF55874">
    <property type="entry name" value="ATPase domain of HSP90 chaperone/DNA topoisomerase II/histidine kinase"/>
    <property type="match status" value="1"/>
</dbReference>
<dbReference type="InterPro" id="IPR036097">
    <property type="entry name" value="HisK_dim/P_sf"/>
</dbReference>
<dbReference type="CDD" id="cd17546">
    <property type="entry name" value="REC_hyHK_CKI1_RcsC-like"/>
    <property type="match status" value="1"/>
</dbReference>
<evidence type="ECO:0000256" key="1">
    <source>
        <dbReference type="ARBA" id="ARBA00000085"/>
    </source>
</evidence>
<dbReference type="PROSITE" id="PS50110">
    <property type="entry name" value="RESPONSE_REGULATORY"/>
    <property type="match status" value="1"/>
</dbReference>
<evidence type="ECO:0000256" key="12">
    <source>
        <dbReference type="ARBA" id="ARBA00023012"/>
    </source>
</evidence>
<evidence type="ECO:0000259" key="17">
    <source>
        <dbReference type="PROSITE" id="PS50109"/>
    </source>
</evidence>
<dbReference type="Pfam" id="PF00512">
    <property type="entry name" value="HisKA"/>
    <property type="match status" value="1"/>
</dbReference>
<dbReference type="InterPro" id="IPR036641">
    <property type="entry name" value="HPT_dom_sf"/>
</dbReference>
<feature type="domain" description="Response regulatory" evidence="18">
    <location>
        <begin position="654"/>
        <end position="770"/>
    </location>
</feature>
<dbReference type="PROSITE" id="PS50885">
    <property type="entry name" value="HAMP"/>
    <property type="match status" value="1"/>
</dbReference>
<evidence type="ECO:0000256" key="9">
    <source>
        <dbReference type="ARBA" id="ARBA00022777"/>
    </source>
</evidence>
<feature type="coiled-coil region" evidence="15">
    <location>
        <begin position="378"/>
        <end position="405"/>
    </location>
</feature>
<dbReference type="Gene3D" id="3.30.450.20">
    <property type="entry name" value="PAS domain"/>
    <property type="match status" value="2"/>
</dbReference>
<comment type="caution">
    <text evidence="20">The sequence shown here is derived from an EMBL/GenBank/DDBJ whole genome shotgun (WGS) entry which is preliminary data.</text>
</comment>
<evidence type="ECO:0000256" key="5">
    <source>
        <dbReference type="ARBA" id="ARBA00022553"/>
    </source>
</evidence>
<feature type="domain" description="HAMP" evidence="19">
    <location>
        <begin position="338"/>
        <end position="390"/>
    </location>
</feature>
<feature type="modified residue" description="4-aspartylphosphate" evidence="14">
    <location>
        <position position="703"/>
    </location>
</feature>
<gene>
    <name evidence="20" type="ORF">AAG747_02935</name>
</gene>
<keyword evidence="8" id="KW-0547">Nucleotide-binding</keyword>
<dbReference type="GO" id="GO:0005524">
    <property type="term" value="F:ATP binding"/>
    <property type="evidence" value="ECO:0007669"/>
    <property type="project" value="UniProtKB-KW"/>
</dbReference>
<dbReference type="InterPro" id="IPR011006">
    <property type="entry name" value="CheY-like_superfamily"/>
</dbReference>
<feature type="domain" description="Histidine kinase" evidence="17">
    <location>
        <begin position="412"/>
        <end position="631"/>
    </location>
</feature>
<dbReference type="SUPFAM" id="SSF47226">
    <property type="entry name" value="Histidine-containing phosphotransfer domain, HPT domain"/>
    <property type="match status" value="1"/>
</dbReference>
<keyword evidence="4" id="KW-1003">Cell membrane</keyword>
<dbReference type="Gene3D" id="3.40.50.2300">
    <property type="match status" value="1"/>
</dbReference>
<dbReference type="Proteomes" id="UP001403385">
    <property type="component" value="Unassembled WGS sequence"/>
</dbReference>
<evidence type="ECO:0000256" key="3">
    <source>
        <dbReference type="ARBA" id="ARBA00012438"/>
    </source>
</evidence>
<evidence type="ECO:0000256" key="13">
    <source>
        <dbReference type="ARBA" id="ARBA00023136"/>
    </source>
</evidence>
<dbReference type="SMART" id="SM00304">
    <property type="entry name" value="HAMP"/>
    <property type="match status" value="1"/>
</dbReference>
<comment type="catalytic activity">
    <reaction evidence="1">
        <text>ATP + protein L-histidine = ADP + protein N-phospho-L-histidine.</text>
        <dbReference type="EC" id="2.7.13.3"/>
    </reaction>
</comment>
<evidence type="ECO:0000313" key="21">
    <source>
        <dbReference type="Proteomes" id="UP001403385"/>
    </source>
</evidence>
<sequence length="895" mass="102673">MFQFSLSAKVTLIFSILVLSTTLVAGYLVYEGHKQTLLKASHQRLTHTSQIVSTRLSDFVKALKDDIRFLVNTPAAQELVNNQRLSQEEWSAQLAAIFHSLLESRPQYFQVRLIGMANQGKELIRLEQFNKQITQTPAEQLQRKGDRPYFQETARLPAGAIYLSDINLNQEYQTISEPHIPTFRVASPIVAPSGNTFGIIIINVDLSSFFQDLQKLTGQNQQVYLTNEKGDYLLHPDPSKTFGFDLGQSFTLQNEFPQMARLFKPDTAFRQETFSDDSLVIQVQKVFLDTGNKRFLTVSVAAPYTAILSGINAVRNESLWITLSICMAGILLTFVFAYFLFRPLHSITTAVRKFTPQQPSFSLPHQRKDEIGILAKAFQKLTNRVNQQIAELKTAHREAEQASQAKTEFLSMISHEIRTPLNAIIGMSHLLEKQEASPKPELLQALRFSAESLRQLINDVLDFSKIEAGKLTFEKRVFCLNELMENIYHGFLPLAEEKGLQLNYRPSRSQGIYLQGDPLRLSQILHNLIGNAIKFTHQGAVNIYWELHSLTQEQVQVSFTLQDSGIGIRQENLQEIFKPFVQEDPGIDRKYEGTGLGLAISKKLIELQQGKISVKSQPGNTVFYFSLPYLQVQKPRPESLSTQTFTAEKFRDLHVLYVEDVEYNRFLVENYFEEWQIALEVAASGPEALAKVQEMHFDLILLDIQMPGMDGYEVARHIRQIPRYKPVPVIALTALVQEVSLEKVKEAGMDGLLEKPFTQEELARLLEKYFAPAPVHSHPHLPSLLQDLSFQDFINSYLKNPDKIRQATQLFQKEFHRYPDEFANALRQNHQEKFRQLYHRIHPHLKTLHLEKLDNYLAKVKREMELFPPSKREETIVLLTESFECLIKEIEQLKQ</sequence>
<keyword evidence="12" id="KW-0902">Two-component regulatory system</keyword>
<evidence type="ECO:0000259" key="18">
    <source>
        <dbReference type="PROSITE" id="PS50110"/>
    </source>
</evidence>
<dbReference type="EC" id="2.7.13.3" evidence="3"/>
<dbReference type="SUPFAM" id="SSF52172">
    <property type="entry name" value="CheY-like"/>
    <property type="match status" value="1"/>
</dbReference>
<evidence type="ECO:0000256" key="11">
    <source>
        <dbReference type="ARBA" id="ARBA00022989"/>
    </source>
</evidence>
<accession>A0AAW9RZ53</accession>
<feature type="transmembrane region" description="Helical" evidence="16">
    <location>
        <begin position="320"/>
        <end position="341"/>
    </location>
</feature>
<dbReference type="PRINTS" id="PR00344">
    <property type="entry name" value="BCTRLSENSOR"/>
</dbReference>